<evidence type="ECO:0000313" key="1">
    <source>
        <dbReference type="EMBL" id="GGG56767.1"/>
    </source>
</evidence>
<dbReference type="Pfam" id="PF13419">
    <property type="entry name" value="HAD_2"/>
    <property type="match status" value="1"/>
</dbReference>
<dbReference type="GO" id="GO:0004713">
    <property type="term" value="F:protein tyrosine kinase activity"/>
    <property type="evidence" value="ECO:0007669"/>
    <property type="project" value="TreeGrafter"/>
</dbReference>
<dbReference type="Gene3D" id="3.40.50.1000">
    <property type="entry name" value="HAD superfamily/HAD-like"/>
    <property type="match status" value="1"/>
</dbReference>
<name>A0A917GTP0_9MICC</name>
<dbReference type="EMBL" id="BMEQ01000008">
    <property type="protein sequence ID" value="GGG56767.1"/>
    <property type="molecule type" value="Genomic_DNA"/>
</dbReference>
<dbReference type="PANTHER" id="PTHR43434">
    <property type="entry name" value="PHOSPHOGLYCOLATE PHOSPHATASE"/>
    <property type="match status" value="1"/>
</dbReference>
<comment type="caution">
    <text evidence="1">The sequence shown here is derived from an EMBL/GenBank/DDBJ whole genome shotgun (WGS) entry which is preliminary data.</text>
</comment>
<dbReference type="InterPro" id="IPR041492">
    <property type="entry name" value="HAD_2"/>
</dbReference>
<dbReference type="InterPro" id="IPR050155">
    <property type="entry name" value="HAD-like_hydrolase_sf"/>
</dbReference>
<protein>
    <submittedName>
        <fullName evidence="1">Phosphatase</fullName>
    </submittedName>
</protein>
<dbReference type="RefSeq" id="WP_229741715.1">
    <property type="nucleotide sequence ID" value="NZ_BMEQ01000008.1"/>
</dbReference>
<gene>
    <name evidence="1" type="ORF">GCM10011374_19540</name>
</gene>
<dbReference type="SFLD" id="SFLDG01129">
    <property type="entry name" value="C1.5:_HAD__Beta-PGM__Phosphata"/>
    <property type="match status" value="1"/>
</dbReference>
<evidence type="ECO:0000313" key="2">
    <source>
        <dbReference type="Proteomes" id="UP000638848"/>
    </source>
</evidence>
<reference evidence="1" key="2">
    <citation type="submission" date="2020-09" db="EMBL/GenBank/DDBJ databases">
        <authorList>
            <person name="Sun Q."/>
            <person name="Zhou Y."/>
        </authorList>
    </citation>
    <scope>NUCLEOTIDE SEQUENCE</scope>
    <source>
        <strain evidence="1">CGMCC 1.12187</strain>
    </source>
</reference>
<dbReference type="Gene3D" id="1.10.150.240">
    <property type="entry name" value="Putative phosphatase, domain 2"/>
    <property type="match status" value="1"/>
</dbReference>
<organism evidence="1 2">
    <name type="scientific">Kocuria dechangensis</name>
    <dbReference type="NCBI Taxonomy" id="1176249"/>
    <lineage>
        <taxon>Bacteria</taxon>
        <taxon>Bacillati</taxon>
        <taxon>Actinomycetota</taxon>
        <taxon>Actinomycetes</taxon>
        <taxon>Micrococcales</taxon>
        <taxon>Micrococcaceae</taxon>
        <taxon>Kocuria</taxon>
    </lineage>
</organism>
<dbReference type="InterPro" id="IPR023198">
    <property type="entry name" value="PGP-like_dom2"/>
</dbReference>
<proteinExistence type="predicted"/>
<dbReference type="SFLD" id="SFLDS00003">
    <property type="entry name" value="Haloacid_Dehalogenase"/>
    <property type="match status" value="1"/>
</dbReference>
<reference evidence="1" key="1">
    <citation type="journal article" date="2014" name="Int. J. Syst. Evol. Microbiol.">
        <title>Complete genome sequence of Corynebacterium casei LMG S-19264T (=DSM 44701T), isolated from a smear-ripened cheese.</title>
        <authorList>
            <consortium name="US DOE Joint Genome Institute (JGI-PGF)"/>
            <person name="Walter F."/>
            <person name="Albersmeier A."/>
            <person name="Kalinowski J."/>
            <person name="Ruckert C."/>
        </authorList>
    </citation>
    <scope>NUCLEOTIDE SEQUENCE</scope>
    <source>
        <strain evidence="1">CGMCC 1.12187</strain>
    </source>
</reference>
<dbReference type="InterPro" id="IPR023214">
    <property type="entry name" value="HAD_sf"/>
</dbReference>
<dbReference type="InterPro" id="IPR036412">
    <property type="entry name" value="HAD-like_sf"/>
</dbReference>
<dbReference type="SUPFAM" id="SSF56784">
    <property type="entry name" value="HAD-like"/>
    <property type="match status" value="1"/>
</dbReference>
<dbReference type="AlphaFoldDB" id="A0A917GTP0"/>
<dbReference type="PANTHER" id="PTHR43434:SF20">
    <property type="entry name" value="5'-NUCLEOTIDASE"/>
    <property type="match status" value="1"/>
</dbReference>
<keyword evidence="2" id="KW-1185">Reference proteome</keyword>
<dbReference type="Proteomes" id="UP000638848">
    <property type="component" value="Unassembled WGS sequence"/>
</dbReference>
<accession>A0A917GTP0</accession>
<dbReference type="GO" id="GO:0005829">
    <property type="term" value="C:cytosol"/>
    <property type="evidence" value="ECO:0007669"/>
    <property type="project" value="TreeGrafter"/>
</dbReference>
<sequence length="232" mass="24337">MSAPVVLWDLDGTLLDPAGAITGGIARALAEHGHPVPADLDRFVGPPVGVSLRTFTDVPEEQIPHVVASYRARYRTEGLAQTRIYPGVEELLETLHGAGVRMAVATQKPEPVAVLAVEKFGLGRWFETVSGAADDLAAPHAHPHLAHDKPAIIGEALRRLGVTAPDPARAVMIGDRTYDAEGAAAHGLDCLGVTWGFAAPGELEQGFVAVARDVAELTGLLAPYTSLAPTGR</sequence>